<dbReference type="eggNOG" id="COG1724">
    <property type="taxonomic scope" value="Bacteria"/>
</dbReference>
<dbReference type="PATRIC" id="fig|1125718.3.peg.463"/>
<dbReference type="Pfam" id="PF07927">
    <property type="entry name" value="HicA_toxin"/>
    <property type="match status" value="1"/>
</dbReference>
<dbReference type="Gene3D" id="3.30.920.30">
    <property type="entry name" value="Hypothetical protein"/>
    <property type="match status" value="1"/>
</dbReference>
<evidence type="ECO:0000256" key="2">
    <source>
        <dbReference type="ARBA" id="ARBA00022649"/>
    </source>
</evidence>
<evidence type="ECO:0000313" key="9">
    <source>
        <dbReference type="Proteomes" id="UP000002941"/>
    </source>
</evidence>
<keyword evidence="7" id="KW-0346">Stress response</keyword>
<comment type="similarity">
    <text evidence="1">Belongs to the HicA mRNA interferase family.</text>
</comment>
<dbReference type="GO" id="GO:0016787">
    <property type="term" value="F:hydrolase activity"/>
    <property type="evidence" value="ECO:0007669"/>
    <property type="project" value="UniProtKB-KW"/>
</dbReference>
<evidence type="ECO:0000256" key="4">
    <source>
        <dbReference type="ARBA" id="ARBA00022759"/>
    </source>
</evidence>
<keyword evidence="6" id="KW-0694">RNA-binding</keyword>
<dbReference type="InterPro" id="IPR038570">
    <property type="entry name" value="HicA_sf"/>
</dbReference>
<proteinExistence type="inferred from homology"/>
<sequence>MKPQKTRDVLRYLKSIGWVRLRGGQGSHEIWGLPDGSIRAVIPAGHREISAGVLMQLKRAGVDVPTQWQ</sequence>
<keyword evidence="9" id="KW-1185">Reference proteome</keyword>
<dbReference type="InterPro" id="IPR012933">
    <property type="entry name" value="HicA_mRNA_interferase"/>
</dbReference>
<keyword evidence="5" id="KW-0378">Hydrolase</keyword>
<comment type="caution">
    <text evidence="8">The sequence shown here is derived from an EMBL/GenBank/DDBJ whole genome shotgun (WGS) entry which is preliminary data.</text>
</comment>
<evidence type="ECO:0000256" key="1">
    <source>
        <dbReference type="ARBA" id="ARBA00006620"/>
    </source>
</evidence>
<dbReference type="SUPFAM" id="SSF54786">
    <property type="entry name" value="YcfA/nrd intein domain"/>
    <property type="match status" value="1"/>
</dbReference>
<evidence type="ECO:0000256" key="5">
    <source>
        <dbReference type="ARBA" id="ARBA00022801"/>
    </source>
</evidence>
<reference evidence="8 9" key="1">
    <citation type="submission" date="2012-05" db="EMBL/GenBank/DDBJ databases">
        <authorList>
            <person name="Harkins D.M."/>
            <person name="Madupu R."/>
            <person name="Durkin A.S."/>
            <person name="Torralba M."/>
            <person name="Methe B."/>
            <person name="Sutton G.G."/>
            <person name="Nelson K.E."/>
        </authorList>
    </citation>
    <scope>NUCLEOTIDE SEQUENCE [LARGE SCALE GENOMIC DNA]</scope>
    <source>
        <strain evidence="8 9">F0489</strain>
    </source>
</reference>
<dbReference type="RefSeq" id="WP_008729968.1">
    <property type="nucleotide sequence ID" value="NZ_AKFT01000032.1"/>
</dbReference>
<keyword evidence="3" id="KW-0540">Nuclease</keyword>
<evidence type="ECO:0000256" key="3">
    <source>
        <dbReference type="ARBA" id="ARBA00022722"/>
    </source>
</evidence>
<name>J0NQN9_9ACTO</name>
<dbReference type="GO" id="GO:0003729">
    <property type="term" value="F:mRNA binding"/>
    <property type="evidence" value="ECO:0007669"/>
    <property type="project" value="InterPro"/>
</dbReference>
<keyword evidence="4" id="KW-0255">Endonuclease</keyword>
<keyword evidence="2" id="KW-1277">Toxin-antitoxin system</keyword>
<gene>
    <name evidence="8" type="ORF">HMPREF1318_1194</name>
</gene>
<accession>J0NQN9</accession>
<dbReference type="Proteomes" id="UP000002941">
    <property type="component" value="Unassembled WGS sequence"/>
</dbReference>
<dbReference type="EMBL" id="AKFT01000032">
    <property type="protein sequence ID" value="EJF47112.1"/>
    <property type="molecule type" value="Genomic_DNA"/>
</dbReference>
<organism evidence="8 9">
    <name type="scientific">Actinomyces massiliensis F0489</name>
    <dbReference type="NCBI Taxonomy" id="1125718"/>
    <lineage>
        <taxon>Bacteria</taxon>
        <taxon>Bacillati</taxon>
        <taxon>Actinomycetota</taxon>
        <taxon>Actinomycetes</taxon>
        <taxon>Actinomycetales</taxon>
        <taxon>Actinomycetaceae</taxon>
        <taxon>Actinomyces</taxon>
    </lineage>
</organism>
<dbReference type="AlphaFoldDB" id="J0NQN9"/>
<evidence type="ECO:0000256" key="6">
    <source>
        <dbReference type="ARBA" id="ARBA00022884"/>
    </source>
</evidence>
<dbReference type="GO" id="GO:0004519">
    <property type="term" value="F:endonuclease activity"/>
    <property type="evidence" value="ECO:0007669"/>
    <property type="project" value="UniProtKB-KW"/>
</dbReference>
<dbReference type="OrthoDB" id="4425504at2"/>
<protein>
    <submittedName>
        <fullName evidence="8">YcfA-like protein</fullName>
    </submittedName>
</protein>
<evidence type="ECO:0000313" key="8">
    <source>
        <dbReference type="EMBL" id="EJF47112.1"/>
    </source>
</evidence>
<evidence type="ECO:0000256" key="7">
    <source>
        <dbReference type="ARBA" id="ARBA00023016"/>
    </source>
</evidence>